<evidence type="ECO:0000256" key="1">
    <source>
        <dbReference type="ARBA" id="ARBA00007447"/>
    </source>
</evidence>
<dbReference type="EMBL" id="JAXIOK010000012">
    <property type="protein sequence ID" value="KAK4757707.1"/>
    <property type="molecule type" value="Genomic_DNA"/>
</dbReference>
<sequence>MATSSCLELDKLTVGFKMQQLSTKGTRGLGCVGAWKVLLALAVIMALRLCIACCHSPHVEAHVFNLERSFQLNRLVDLGSIRARDEARRAQFTQGVVGGAVDFSLSGSSDPFKGGLYFTKVKIGSPPREFRVQIDTGSDVLWVACSSCTNCPRASQLGVELSFYDAISSSTSEAVTCYDSLCTSTLPTSAAVCLEQDNLCGYSFRYGDGSGTSGYYVTDNLNFDMALDRPDSVANSSAQIIFGCSTYQSGDLTMTDKAVDGIFGFGPGSTSVISQLSSKGIIPKVFSHCLKGDSGGGGILMIGEISDPDIVYTPLISSKPHYNLNMESITINGQALPIDPAAFSSPNSRETIVDSGTTLAYLVEEAFDPFVSTITAAASHNVIPVTVNGTQCYLLPASISGSFPPISLNFAGGASISLKPDEYLIRISSIEGVPLWCIGFQKTQQGVSILGDLVLKDKVMVYDLAQQRIGWAYRDCSASVNASVVYGWDKIMDAAEMSASSSTEYKLIRLLAASVIGFLLQVTSFS</sequence>
<dbReference type="Pfam" id="PF14541">
    <property type="entry name" value="TAXi_C"/>
    <property type="match status" value="1"/>
</dbReference>
<reference evidence="8 9" key="1">
    <citation type="journal article" date="2023" name="Hortic Res">
        <title>Pangenome of water caltrop reveals structural variations and asymmetric subgenome divergence after allopolyploidization.</title>
        <authorList>
            <person name="Zhang X."/>
            <person name="Chen Y."/>
            <person name="Wang L."/>
            <person name="Yuan Y."/>
            <person name="Fang M."/>
            <person name="Shi L."/>
            <person name="Lu R."/>
            <person name="Comes H.P."/>
            <person name="Ma Y."/>
            <person name="Chen Y."/>
            <person name="Huang G."/>
            <person name="Zhou Y."/>
            <person name="Zheng Z."/>
            <person name="Qiu Y."/>
        </authorList>
    </citation>
    <scope>NUCLEOTIDE SEQUENCE [LARGE SCALE GENOMIC DNA]</scope>
    <source>
        <tissue evidence="8">Roots</tissue>
    </source>
</reference>
<dbReference type="Gene3D" id="2.40.70.10">
    <property type="entry name" value="Acid Proteases"/>
    <property type="match status" value="2"/>
</dbReference>
<dbReference type="InterPro" id="IPR032799">
    <property type="entry name" value="TAXi_C"/>
</dbReference>
<gene>
    <name evidence="8" type="ORF">SAY87_019008</name>
</gene>
<proteinExistence type="inferred from homology"/>
<feature type="active site" evidence="6">
    <location>
        <position position="354"/>
    </location>
</feature>
<dbReference type="InterPro" id="IPR032861">
    <property type="entry name" value="TAXi_N"/>
</dbReference>
<dbReference type="InterPro" id="IPR033121">
    <property type="entry name" value="PEPTIDASE_A1"/>
</dbReference>
<keyword evidence="9" id="KW-1185">Reference proteome</keyword>
<dbReference type="PROSITE" id="PS51767">
    <property type="entry name" value="PEPTIDASE_A1"/>
    <property type="match status" value="1"/>
</dbReference>
<evidence type="ECO:0000313" key="9">
    <source>
        <dbReference type="Proteomes" id="UP001345219"/>
    </source>
</evidence>
<dbReference type="Pfam" id="PF14543">
    <property type="entry name" value="TAXi_N"/>
    <property type="match status" value="1"/>
</dbReference>
<dbReference type="PANTHER" id="PTHR13683">
    <property type="entry name" value="ASPARTYL PROTEASES"/>
    <property type="match status" value="1"/>
</dbReference>
<dbReference type="AlphaFoldDB" id="A0AAN7K1T0"/>
<organism evidence="8 9">
    <name type="scientific">Trapa incisa</name>
    <dbReference type="NCBI Taxonomy" id="236973"/>
    <lineage>
        <taxon>Eukaryota</taxon>
        <taxon>Viridiplantae</taxon>
        <taxon>Streptophyta</taxon>
        <taxon>Embryophyta</taxon>
        <taxon>Tracheophyta</taxon>
        <taxon>Spermatophyta</taxon>
        <taxon>Magnoliopsida</taxon>
        <taxon>eudicotyledons</taxon>
        <taxon>Gunneridae</taxon>
        <taxon>Pentapetalae</taxon>
        <taxon>rosids</taxon>
        <taxon>malvids</taxon>
        <taxon>Myrtales</taxon>
        <taxon>Lythraceae</taxon>
        <taxon>Trapa</taxon>
    </lineage>
</organism>
<evidence type="ECO:0000256" key="5">
    <source>
        <dbReference type="ARBA" id="ARBA00023180"/>
    </source>
</evidence>
<feature type="domain" description="Peptidase A1" evidence="7">
    <location>
        <begin position="117"/>
        <end position="472"/>
    </location>
</feature>
<keyword evidence="2" id="KW-0645">Protease</keyword>
<dbReference type="CDD" id="cd05476">
    <property type="entry name" value="pepsin_A_like_plant"/>
    <property type="match status" value="1"/>
</dbReference>
<dbReference type="FunFam" id="2.40.70.10:FF:000018">
    <property type="entry name" value="Aspartic proteinase-like protein 2"/>
    <property type="match status" value="1"/>
</dbReference>
<evidence type="ECO:0000313" key="8">
    <source>
        <dbReference type="EMBL" id="KAK4757707.1"/>
    </source>
</evidence>
<evidence type="ECO:0000256" key="6">
    <source>
        <dbReference type="PIRSR" id="PIRSR601461-1"/>
    </source>
</evidence>
<dbReference type="InterPro" id="IPR034161">
    <property type="entry name" value="Pepsin-like_plant"/>
</dbReference>
<keyword evidence="5" id="KW-0325">Glycoprotein</keyword>
<comment type="caution">
    <text evidence="8">The sequence shown here is derived from an EMBL/GenBank/DDBJ whole genome shotgun (WGS) entry which is preliminary data.</text>
</comment>
<protein>
    <recommendedName>
        <fullName evidence="7">Peptidase A1 domain-containing protein</fullName>
    </recommendedName>
</protein>
<dbReference type="InterPro" id="IPR001461">
    <property type="entry name" value="Aspartic_peptidase_A1"/>
</dbReference>
<dbReference type="Proteomes" id="UP001345219">
    <property type="component" value="Chromosome 15"/>
</dbReference>
<accession>A0AAN7K1T0</accession>
<feature type="active site" evidence="6">
    <location>
        <position position="135"/>
    </location>
</feature>
<evidence type="ECO:0000259" key="7">
    <source>
        <dbReference type="PROSITE" id="PS51767"/>
    </source>
</evidence>
<keyword evidence="4" id="KW-0378">Hydrolase</keyword>
<keyword evidence="3" id="KW-0064">Aspartyl protease</keyword>
<dbReference type="GO" id="GO:0006508">
    <property type="term" value="P:proteolysis"/>
    <property type="evidence" value="ECO:0007669"/>
    <property type="project" value="UniProtKB-KW"/>
</dbReference>
<dbReference type="PANTHER" id="PTHR13683:SF875">
    <property type="entry name" value="EUKARYOTIC ASPARTYL PROTEASE FAMILY PROTEIN"/>
    <property type="match status" value="1"/>
</dbReference>
<dbReference type="GO" id="GO:0004190">
    <property type="term" value="F:aspartic-type endopeptidase activity"/>
    <property type="evidence" value="ECO:0007669"/>
    <property type="project" value="UniProtKB-KW"/>
</dbReference>
<name>A0AAN7K1T0_9MYRT</name>
<evidence type="ECO:0000256" key="3">
    <source>
        <dbReference type="ARBA" id="ARBA00022750"/>
    </source>
</evidence>
<dbReference type="InterPro" id="IPR021109">
    <property type="entry name" value="Peptidase_aspartic_dom_sf"/>
</dbReference>
<comment type="similarity">
    <text evidence="1">Belongs to the peptidase A1 family.</text>
</comment>
<dbReference type="PRINTS" id="PR00792">
    <property type="entry name" value="PEPSIN"/>
</dbReference>
<dbReference type="SUPFAM" id="SSF50630">
    <property type="entry name" value="Acid proteases"/>
    <property type="match status" value="1"/>
</dbReference>
<evidence type="ECO:0000256" key="2">
    <source>
        <dbReference type="ARBA" id="ARBA00022670"/>
    </source>
</evidence>
<evidence type="ECO:0000256" key="4">
    <source>
        <dbReference type="ARBA" id="ARBA00022801"/>
    </source>
</evidence>